<evidence type="ECO:0000256" key="2">
    <source>
        <dbReference type="SAM" id="Phobius"/>
    </source>
</evidence>
<dbReference type="EMBL" id="JAPTMY010000003">
    <property type="protein sequence ID" value="MCZ0856912.1"/>
    <property type="molecule type" value="Genomic_DNA"/>
</dbReference>
<dbReference type="PANTHER" id="PTHR39430">
    <property type="entry name" value="MEMBRANE-ASSOCIATED PROTEASE-RELATED"/>
    <property type="match status" value="1"/>
</dbReference>
<evidence type="ECO:0000313" key="4">
    <source>
        <dbReference type="EMBL" id="MCZ0856912.1"/>
    </source>
</evidence>
<reference evidence="4" key="1">
    <citation type="submission" date="2022-10" db="EMBL/GenBank/DDBJ databases">
        <title>Genome sequence of Actinomyces israelii ATCC 10048.</title>
        <authorList>
            <person name="Watt R.M."/>
            <person name="Tong W.M."/>
        </authorList>
    </citation>
    <scope>NUCLEOTIDE SEQUENCE</scope>
    <source>
        <strain evidence="4">ATCC 10048</strain>
    </source>
</reference>
<keyword evidence="2" id="KW-1133">Transmembrane helix</keyword>
<keyword evidence="4" id="KW-0645">Protease</keyword>
<feature type="domain" description="CAAX prenyl protease 2/Lysostaphin resistance protein A-like" evidence="3">
    <location>
        <begin position="163"/>
        <end position="255"/>
    </location>
</feature>
<feature type="transmembrane region" description="Helical" evidence="2">
    <location>
        <begin position="193"/>
        <end position="212"/>
    </location>
</feature>
<dbReference type="RefSeq" id="WP_268916595.1">
    <property type="nucleotide sequence ID" value="NZ_JAPTMY010000003.1"/>
</dbReference>
<proteinExistence type="predicted"/>
<feature type="transmembrane region" description="Helical" evidence="2">
    <location>
        <begin position="45"/>
        <end position="67"/>
    </location>
</feature>
<keyword evidence="2" id="KW-0472">Membrane</keyword>
<feature type="transmembrane region" description="Helical" evidence="2">
    <location>
        <begin position="87"/>
        <end position="107"/>
    </location>
</feature>
<keyword evidence="5" id="KW-1185">Reference proteome</keyword>
<protein>
    <submittedName>
        <fullName evidence="4">CPBP family intramembrane metalloprotease</fullName>
    </submittedName>
</protein>
<dbReference type="PANTHER" id="PTHR39430:SF1">
    <property type="entry name" value="PROTEASE"/>
    <property type="match status" value="1"/>
</dbReference>
<accession>A0ABT4I590</accession>
<gene>
    <name evidence="4" type="ORF">OHJ16_02440</name>
</gene>
<evidence type="ECO:0000256" key="1">
    <source>
        <dbReference type="SAM" id="MobiDB-lite"/>
    </source>
</evidence>
<dbReference type="GO" id="GO:0008237">
    <property type="term" value="F:metallopeptidase activity"/>
    <property type="evidence" value="ECO:0007669"/>
    <property type="project" value="UniProtKB-KW"/>
</dbReference>
<keyword evidence="2" id="KW-0812">Transmembrane</keyword>
<name>A0ABT4I590_9ACTO</name>
<dbReference type="Pfam" id="PF02517">
    <property type="entry name" value="Rce1-like"/>
    <property type="match status" value="1"/>
</dbReference>
<feature type="transmembrane region" description="Helical" evidence="2">
    <location>
        <begin position="218"/>
        <end position="239"/>
    </location>
</feature>
<keyword evidence="4" id="KW-0378">Hydrolase</keyword>
<dbReference type="Proteomes" id="UP001072034">
    <property type="component" value="Unassembled WGS sequence"/>
</dbReference>
<feature type="transmembrane region" description="Helical" evidence="2">
    <location>
        <begin position="128"/>
        <end position="150"/>
    </location>
</feature>
<feature type="region of interest" description="Disordered" evidence="1">
    <location>
        <begin position="329"/>
        <end position="348"/>
    </location>
</feature>
<evidence type="ECO:0000259" key="3">
    <source>
        <dbReference type="Pfam" id="PF02517"/>
    </source>
</evidence>
<sequence length="348" mass="35925">MSCTSVPPRVRRPGFLDHLVPPAIESAHRDEDAARLWGVQLPLGILLYVVAQALGGATGALVGVVLGETTKDAIAGAAGRRITLFPTGLLIGSVVTAVIGLAGYRGLMRLVRRRTVRELSGPGRLRELGAGLGWGAALMAAVFAVLAVIGSYRIAAVGWDKGILIGLAAGIMAGVGEELLFRGILLRLLEAWLGSWWALAVTAVLFGAVHLGNTDATAFGAVAIALEAGVLLGACYLVTRRLWFVIGLHAAWNFVQGGIFGSEISGAVRSRGLFEASFSGSDVLTGGGMGVEGSVVAVIVCTAAGAAMAVTAHRRGLIVPPVWRRRREAQDAETSAATAGGPAERGPR</sequence>
<comment type="caution">
    <text evidence="4">The sequence shown here is derived from an EMBL/GenBank/DDBJ whole genome shotgun (WGS) entry which is preliminary data.</text>
</comment>
<dbReference type="InterPro" id="IPR003675">
    <property type="entry name" value="Rce1/LyrA-like_dom"/>
</dbReference>
<feature type="transmembrane region" description="Helical" evidence="2">
    <location>
        <begin position="162"/>
        <end position="181"/>
    </location>
</feature>
<organism evidence="4 5">
    <name type="scientific">Actinomyces israelii</name>
    <dbReference type="NCBI Taxonomy" id="1659"/>
    <lineage>
        <taxon>Bacteria</taxon>
        <taxon>Bacillati</taxon>
        <taxon>Actinomycetota</taxon>
        <taxon>Actinomycetes</taxon>
        <taxon>Actinomycetales</taxon>
        <taxon>Actinomycetaceae</taxon>
        <taxon>Actinomyces</taxon>
    </lineage>
</organism>
<keyword evidence="4" id="KW-0482">Metalloprotease</keyword>
<evidence type="ECO:0000313" key="5">
    <source>
        <dbReference type="Proteomes" id="UP001072034"/>
    </source>
</evidence>